<protein>
    <recommendedName>
        <fullName evidence="4">Lipoprotein</fullName>
    </recommendedName>
</protein>
<accession>A0ABP7ZQT3</accession>
<comment type="caution">
    <text evidence="2">The sequence shown here is derived from an EMBL/GenBank/DDBJ whole genome shotgun (WGS) entry which is preliminary data.</text>
</comment>
<keyword evidence="3" id="KW-1185">Reference proteome</keyword>
<dbReference type="PROSITE" id="PS51257">
    <property type="entry name" value="PROKAR_LIPOPROTEIN"/>
    <property type="match status" value="1"/>
</dbReference>
<dbReference type="EMBL" id="BAAAZK010000002">
    <property type="protein sequence ID" value="GAA4168228.1"/>
    <property type="molecule type" value="Genomic_DNA"/>
</dbReference>
<evidence type="ECO:0000313" key="3">
    <source>
        <dbReference type="Proteomes" id="UP001500167"/>
    </source>
</evidence>
<evidence type="ECO:0000313" key="2">
    <source>
        <dbReference type="EMBL" id="GAA4168228.1"/>
    </source>
</evidence>
<feature type="chain" id="PRO_5045707356" description="Lipoprotein" evidence="1">
    <location>
        <begin position="23"/>
        <end position="228"/>
    </location>
</feature>
<sequence>MKIKLLLINVVFCISLTFFSCSNNFDKIEIPDDKIEEVESSMRFVKQTLEKSIFDTVEIAKTEIQRAIDYELQTNSRALSRDSISKEVHKNFSMDQLVPLTKNLYCDRDGSITLNERLIGKDFGDFEKNIMTCREFENMSLDDRKRFIKSVAVLMKNNIWSCWGVKYSDSKTKYYFDYSEENIYINDWKSRWLYLDSVSPGDYYIATREFRLIDKKNGISLYKLFNKN</sequence>
<reference evidence="3" key="1">
    <citation type="journal article" date="2019" name="Int. J. Syst. Evol. Microbiol.">
        <title>The Global Catalogue of Microorganisms (GCM) 10K type strain sequencing project: providing services to taxonomists for standard genome sequencing and annotation.</title>
        <authorList>
            <consortium name="The Broad Institute Genomics Platform"/>
            <consortium name="The Broad Institute Genome Sequencing Center for Infectious Disease"/>
            <person name="Wu L."/>
            <person name="Ma J."/>
        </authorList>
    </citation>
    <scope>NUCLEOTIDE SEQUENCE [LARGE SCALE GENOMIC DNA]</scope>
    <source>
        <strain evidence="3">JCM 16722</strain>
    </source>
</reference>
<proteinExistence type="predicted"/>
<organism evidence="2 3">
    <name type="scientific">Sphingobacterium ginsenosidimutans</name>
    <dbReference type="NCBI Taxonomy" id="687845"/>
    <lineage>
        <taxon>Bacteria</taxon>
        <taxon>Pseudomonadati</taxon>
        <taxon>Bacteroidota</taxon>
        <taxon>Sphingobacteriia</taxon>
        <taxon>Sphingobacteriales</taxon>
        <taxon>Sphingobacteriaceae</taxon>
        <taxon>Sphingobacterium</taxon>
    </lineage>
</organism>
<evidence type="ECO:0000256" key="1">
    <source>
        <dbReference type="SAM" id="SignalP"/>
    </source>
</evidence>
<keyword evidence="1" id="KW-0732">Signal</keyword>
<gene>
    <name evidence="2" type="ORF">GCM10022218_02760</name>
</gene>
<feature type="signal peptide" evidence="1">
    <location>
        <begin position="1"/>
        <end position="22"/>
    </location>
</feature>
<name>A0ABP7ZQT3_9SPHI</name>
<dbReference type="Proteomes" id="UP001500167">
    <property type="component" value="Unassembled WGS sequence"/>
</dbReference>
<dbReference type="RefSeq" id="WP_346083814.1">
    <property type="nucleotide sequence ID" value="NZ_BAAAZK010000002.1"/>
</dbReference>
<evidence type="ECO:0008006" key="4">
    <source>
        <dbReference type="Google" id="ProtNLM"/>
    </source>
</evidence>